<organism evidence="2 3">
    <name type="scientific">Paraburkholderia edwinii</name>
    <dbReference type="NCBI Taxonomy" id="2861782"/>
    <lineage>
        <taxon>Bacteria</taxon>
        <taxon>Pseudomonadati</taxon>
        <taxon>Pseudomonadota</taxon>
        <taxon>Betaproteobacteria</taxon>
        <taxon>Burkholderiales</taxon>
        <taxon>Burkholderiaceae</taxon>
        <taxon>Paraburkholderia</taxon>
    </lineage>
</organism>
<evidence type="ECO:0000313" key="3">
    <source>
        <dbReference type="Proteomes" id="UP000826462"/>
    </source>
</evidence>
<dbReference type="RefSeq" id="WP_219798527.1">
    <property type="nucleotide sequence ID" value="NZ_CP080095.1"/>
</dbReference>
<name>A0ABX8ULD2_9BURK</name>
<feature type="compositionally biased region" description="Polar residues" evidence="1">
    <location>
        <begin position="104"/>
        <end position="121"/>
    </location>
</feature>
<evidence type="ECO:0000313" key="2">
    <source>
        <dbReference type="EMBL" id="QYD69157.1"/>
    </source>
</evidence>
<accession>A0ABX8ULD2</accession>
<keyword evidence="3" id="KW-1185">Reference proteome</keyword>
<dbReference type="Proteomes" id="UP000826462">
    <property type="component" value="Chromosome 1"/>
</dbReference>
<evidence type="ECO:0000256" key="1">
    <source>
        <dbReference type="SAM" id="MobiDB-lite"/>
    </source>
</evidence>
<feature type="region of interest" description="Disordered" evidence="1">
    <location>
        <begin position="101"/>
        <end position="121"/>
    </location>
</feature>
<proteinExistence type="predicted"/>
<protein>
    <submittedName>
        <fullName evidence="2">Uncharacterized protein</fullName>
    </submittedName>
</protein>
<dbReference type="EMBL" id="CP080095">
    <property type="protein sequence ID" value="QYD69157.1"/>
    <property type="molecule type" value="Genomic_DNA"/>
</dbReference>
<reference evidence="2 3" key="1">
    <citation type="submission" date="2021-07" db="EMBL/GenBank/DDBJ databases">
        <title>Paraburkholderia edwinii protects Aspergillus sp. from phenazines by acting as a toxin sponge.</title>
        <authorList>
            <person name="Dahlstrom K.M."/>
            <person name="Newman D.K."/>
        </authorList>
    </citation>
    <scope>NUCLEOTIDE SEQUENCE [LARGE SCALE GENOMIC DNA]</scope>
    <source>
        <strain evidence="2 3">Pe01</strain>
    </source>
</reference>
<gene>
    <name evidence="2" type="ORF">KZJ38_01835</name>
</gene>
<sequence>MSELKTERIILTPEAYVQCVRSLLDEVGGWCAARSLTTQEGVVRLREEDVPEYEAPSLFISKDGVPKAKIVPIGLNILGAQGRVDLSGRVTRQPLLYRIGKGAASSTQSDTKGKTGTSSPRWLSDVERDGWYWIEGNILRPKLVDESLFVDLLTYVLNHEI</sequence>